<dbReference type="AlphaFoldDB" id="A0A3D2X876"/>
<dbReference type="Proteomes" id="UP000262969">
    <property type="component" value="Unassembled WGS sequence"/>
</dbReference>
<keyword evidence="2" id="KW-0378">Hydrolase</keyword>
<dbReference type="Gene3D" id="3.40.50.300">
    <property type="entry name" value="P-loop containing nucleotide triphosphate hydrolases"/>
    <property type="match status" value="1"/>
</dbReference>
<dbReference type="GO" id="GO:0016887">
    <property type="term" value="F:ATP hydrolysis activity"/>
    <property type="evidence" value="ECO:0007669"/>
    <property type="project" value="InterPro"/>
</dbReference>
<evidence type="ECO:0000256" key="1">
    <source>
        <dbReference type="SAM" id="Coils"/>
    </source>
</evidence>
<keyword evidence="2" id="KW-0269">Exonuclease</keyword>
<evidence type="ECO:0000313" key="3">
    <source>
        <dbReference type="Proteomes" id="UP000262969"/>
    </source>
</evidence>
<reference evidence="2 3" key="1">
    <citation type="journal article" date="2018" name="Nat. Biotechnol.">
        <title>A standardized bacterial taxonomy based on genome phylogeny substantially revises the tree of life.</title>
        <authorList>
            <person name="Parks D.H."/>
            <person name="Chuvochina M."/>
            <person name="Waite D.W."/>
            <person name="Rinke C."/>
            <person name="Skarshewski A."/>
            <person name="Chaumeil P.A."/>
            <person name="Hugenholtz P."/>
        </authorList>
    </citation>
    <scope>NUCLEOTIDE SEQUENCE [LARGE SCALE GENOMIC DNA]</scope>
    <source>
        <strain evidence="2">UBA11728</strain>
    </source>
</reference>
<protein>
    <submittedName>
        <fullName evidence="2">Exonuclease</fullName>
    </submittedName>
</protein>
<dbReference type="GO" id="GO:0004527">
    <property type="term" value="F:exonuclease activity"/>
    <property type="evidence" value="ECO:0007669"/>
    <property type="project" value="UniProtKB-KW"/>
</dbReference>
<gene>
    <name evidence="2" type="ORF">DHW61_10455</name>
</gene>
<keyword evidence="2" id="KW-0540">Nuclease</keyword>
<evidence type="ECO:0000313" key="2">
    <source>
        <dbReference type="EMBL" id="HCL02813.1"/>
    </source>
</evidence>
<dbReference type="InterPro" id="IPR027417">
    <property type="entry name" value="P-loop_NTPase"/>
</dbReference>
<organism evidence="2 3">
    <name type="scientific">Lachnoclostridium phytofermentans</name>
    <dbReference type="NCBI Taxonomy" id="66219"/>
    <lineage>
        <taxon>Bacteria</taxon>
        <taxon>Bacillati</taxon>
        <taxon>Bacillota</taxon>
        <taxon>Clostridia</taxon>
        <taxon>Lachnospirales</taxon>
        <taxon>Lachnospiraceae</taxon>
    </lineage>
</organism>
<feature type="coiled-coil region" evidence="1">
    <location>
        <begin position="196"/>
        <end position="283"/>
    </location>
</feature>
<keyword evidence="1" id="KW-0175">Coiled coil</keyword>
<name>A0A3D2X876_9FIRM</name>
<dbReference type="GO" id="GO:0006302">
    <property type="term" value="P:double-strand break repair"/>
    <property type="evidence" value="ECO:0007669"/>
    <property type="project" value="InterPro"/>
</dbReference>
<accession>A0A3D2X876</accession>
<dbReference type="SUPFAM" id="SSF52540">
    <property type="entry name" value="P-loop containing nucleoside triphosphate hydrolases"/>
    <property type="match status" value="1"/>
</dbReference>
<comment type="caution">
    <text evidence="2">The sequence shown here is derived from an EMBL/GenBank/DDBJ whole genome shotgun (WGS) entry which is preliminary data.</text>
</comment>
<proteinExistence type="predicted"/>
<feature type="coiled-coil region" evidence="1">
    <location>
        <begin position="351"/>
        <end position="378"/>
    </location>
</feature>
<dbReference type="EMBL" id="DPVV01000345">
    <property type="protein sequence ID" value="HCL02813.1"/>
    <property type="molecule type" value="Genomic_DNA"/>
</dbReference>
<sequence length="612" mass="70078">MFGFYIKKIKVTGEGKEDAEVTFKKGLNVIHGPSNTGKSYIFQCIDYALGAKKIKSIPESEGYSKLYFEIRSFDTDIPITILRFLNGKDIYYYMCGIEYVDKHIPLKLKGKHDPERSDNISKFLLELIGIKENKYLVKNQDGKKVTLSFRAIAHLTNISETEIISEDKSPVVETESTQQTYSKSVFRYLLTNQDDIACAELEKAEIRKAKNEAKIDYIKDEIISLNQEKENLLNNRNEIELDGVYSLDYYKEKISEIEKNIKIKRQELQNINTENNKLNLQKNKSQIMHDKFQLLKSQYLSDLDRLDFISVGDNLLSQIAVHHCPLCDSVVTNNVEETNHDDIIVCCSDEKAKIKINLKELENSINDLNFELLHINELLLLGDEKVKKYDEEIGQISAQDLKPLKVVIKALIEQAKIDRRISDIGNTIERKTGEIITFEESKSVKQDSVTDGLGVEQHIYDELCEVFKDSLIACGYIGFEKVIFDVKSQDIIIDGVHRLANGKGFRAFFYAVFSASLMLYLNKIEHSFSNVLILDSPLTTLKESELDDMKDDDFVDNSLQDGLFSFFADKFKEKQAILIDNKIPPKSLSGQYHDIAFTKGRSEGRYGFFCSK</sequence>